<reference evidence="6 7" key="1">
    <citation type="submission" date="2016-10" db="EMBL/GenBank/DDBJ databases">
        <authorList>
            <person name="de Groot N.N."/>
        </authorList>
    </citation>
    <scope>NUCLEOTIDE SEQUENCE [LARGE SCALE GENOMIC DNA]</scope>
    <source>
        <strain evidence="6 7">DSM 15123</strain>
    </source>
</reference>
<dbReference type="Proteomes" id="UP000199531">
    <property type="component" value="Unassembled WGS sequence"/>
</dbReference>
<dbReference type="OrthoDB" id="321327at2"/>
<dbReference type="CDD" id="cd02247">
    <property type="entry name" value="cupin_pirin_C"/>
    <property type="match status" value="1"/>
</dbReference>
<dbReference type="RefSeq" id="WP_091817699.1">
    <property type="nucleotide sequence ID" value="NZ_FOCW01000007.1"/>
</dbReference>
<name>A0A1H8JL33_9BURK</name>
<evidence type="ECO:0000256" key="3">
    <source>
        <dbReference type="RuleBase" id="RU003457"/>
    </source>
</evidence>
<dbReference type="InterPro" id="IPR003829">
    <property type="entry name" value="Pirin_N_dom"/>
</dbReference>
<evidence type="ECO:0000256" key="2">
    <source>
        <dbReference type="PIRSR" id="PIRSR006232-1"/>
    </source>
</evidence>
<dbReference type="InterPro" id="IPR008778">
    <property type="entry name" value="Pirin_C_dom"/>
</dbReference>
<dbReference type="EMBL" id="FOCW01000007">
    <property type="protein sequence ID" value="SEN81369.1"/>
    <property type="molecule type" value="Genomic_DNA"/>
</dbReference>
<feature type="domain" description="Pirin N-terminal" evidence="4">
    <location>
        <begin position="22"/>
        <end position="122"/>
    </location>
</feature>
<comment type="similarity">
    <text evidence="1 3">Belongs to the pirin family.</text>
</comment>
<dbReference type="Pfam" id="PF05726">
    <property type="entry name" value="Pirin_C"/>
    <property type="match status" value="1"/>
</dbReference>
<proteinExistence type="inferred from homology"/>
<feature type="binding site" evidence="2">
    <location>
        <position position="60"/>
    </location>
    <ligand>
        <name>Fe cation</name>
        <dbReference type="ChEBI" id="CHEBI:24875"/>
    </ligand>
</feature>
<dbReference type="GO" id="GO:0046872">
    <property type="term" value="F:metal ion binding"/>
    <property type="evidence" value="ECO:0007669"/>
    <property type="project" value="UniProtKB-KW"/>
</dbReference>
<comment type="cofactor">
    <cofactor evidence="2">
        <name>Fe cation</name>
        <dbReference type="ChEBI" id="CHEBI:24875"/>
    </cofactor>
    <text evidence="2">Binds 1 Fe cation per subunit.</text>
</comment>
<organism evidence="6 7">
    <name type="scientific">Brachymonas denitrificans DSM 15123</name>
    <dbReference type="NCBI Taxonomy" id="1121117"/>
    <lineage>
        <taxon>Bacteria</taxon>
        <taxon>Pseudomonadati</taxon>
        <taxon>Pseudomonadota</taxon>
        <taxon>Betaproteobacteria</taxon>
        <taxon>Burkholderiales</taxon>
        <taxon>Comamonadaceae</taxon>
        <taxon>Brachymonas</taxon>
    </lineage>
</organism>
<dbReference type="InterPro" id="IPR011051">
    <property type="entry name" value="RmlC_Cupin_sf"/>
</dbReference>
<evidence type="ECO:0000313" key="7">
    <source>
        <dbReference type="Proteomes" id="UP000199531"/>
    </source>
</evidence>
<dbReference type="CDD" id="cd02909">
    <property type="entry name" value="cupin_pirin_N"/>
    <property type="match status" value="1"/>
</dbReference>
<dbReference type="SUPFAM" id="SSF51182">
    <property type="entry name" value="RmlC-like cupins"/>
    <property type="match status" value="1"/>
</dbReference>
<evidence type="ECO:0008006" key="8">
    <source>
        <dbReference type="Google" id="ProtNLM"/>
    </source>
</evidence>
<dbReference type="Gene3D" id="2.60.120.10">
    <property type="entry name" value="Jelly Rolls"/>
    <property type="match status" value="1"/>
</dbReference>
<evidence type="ECO:0000313" key="6">
    <source>
        <dbReference type="EMBL" id="SEN81369.1"/>
    </source>
</evidence>
<feature type="domain" description="Pirin C-terminal" evidence="5">
    <location>
        <begin position="174"/>
        <end position="270"/>
    </location>
</feature>
<dbReference type="STRING" id="1121117.SAMN02745977_02093"/>
<evidence type="ECO:0000259" key="4">
    <source>
        <dbReference type="Pfam" id="PF02678"/>
    </source>
</evidence>
<dbReference type="InterPro" id="IPR014710">
    <property type="entry name" value="RmlC-like_jellyroll"/>
</dbReference>
<feature type="binding site" evidence="2">
    <location>
        <position position="104"/>
    </location>
    <ligand>
        <name>Fe cation</name>
        <dbReference type="ChEBI" id="CHEBI:24875"/>
    </ligand>
</feature>
<sequence>MVAPSHSQRFPARSAMLGEGMEIRRALPTARKRMIGAWCFLDHAGPVQLGPDDGMHVGAHPHIGLQTFTWMIEGEIIHRDSLGVEQTIRPGQVNLMTAGRGVAHTEDSAANGARLHMAQLWIALPDSQRHCEPAFENYPELPQVATGGFLATVLAGTALGQTAPTRIYSPLVGVDLVAEAAAHATLPLDPAFEYGLLVLRGEVTVQGEQLGTGELLYFEPGRHELQLQSHGAAQVLLVGGTPFEEDVLLWWNFVARTQEEIEQARADWINDSGRFGTVRPGSTAGRLDIPSLDGARLRASR</sequence>
<dbReference type="InterPro" id="IPR012093">
    <property type="entry name" value="Pirin"/>
</dbReference>
<keyword evidence="7" id="KW-1185">Reference proteome</keyword>
<accession>A0A1H8JL33</accession>
<protein>
    <recommendedName>
        <fullName evidence="8">Pirin family protein</fullName>
    </recommendedName>
</protein>
<evidence type="ECO:0000256" key="1">
    <source>
        <dbReference type="ARBA" id="ARBA00008416"/>
    </source>
</evidence>
<dbReference type="PANTHER" id="PTHR13903:SF8">
    <property type="entry name" value="PIRIN"/>
    <property type="match status" value="1"/>
</dbReference>
<feature type="binding site" evidence="2">
    <location>
        <position position="106"/>
    </location>
    <ligand>
        <name>Fe cation</name>
        <dbReference type="ChEBI" id="CHEBI:24875"/>
    </ligand>
</feature>
<dbReference type="AlphaFoldDB" id="A0A1H8JL33"/>
<feature type="binding site" evidence="2">
    <location>
        <position position="62"/>
    </location>
    <ligand>
        <name>Fe cation</name>
        <dbReference type="ChEBI" id="CHEBI:24875"/>
    </ligand>
</feature>
<evidence type="ECO:0000259" key="5">
    <source>
        <dbReference type="Pfam" id="PF05726"/>
    </source>
</evidence>
<keyword evidence="2" id="KW-0408">Iron</keyword>
<dbReference type="PIRSF" id="PIRSF006232">
    <property type="entry name" value="Pirin"/>
    <property type="match status" value="1"/>
</dbReference>
<keyword evidence="2" id="KW-0479">Metal-binding</keyword>
<dbReference type="PANTHER" id="PTHR13903">
    <property type="entry name" value="PIRIN-RELATED"/>
    <property type="match status" value="1"/>
</dbReference>
<gene>
    <name evidence="6" type="ORF">SAMN02745977_02093</name>
</gene>
<dbReference type="Pfam" id="PF02678">
    <property type="entry name" value="Pirin"/>
    <property type="match status" value="1"/>
</dbReference>